<dbReference type="AlphaFoldDB" id="A0A8J6Y325"/>
<dbReference type="InterPro" id="IPR013747">
    <property type="entry name" value="ACP_syn_III_C"/>
</dbReference>
<comment type="similarity">
    <text evidence="2 13">Belongs to the thiolase-like superfamily. FabH family.</text>
</comment>
<feature type="active site" evidence="13">
    <location>
        <position position="274"/>
    </location>
</feature>
<reference evidence="16 17" key="1">
    <citation type="submission" date="2020-08" db="EMBL/GenBank/DDBJ databases">
        <title>Acidobacteriota in marine sediments use diverse sulfur dissimilation pathways.</title>
        <authorList>
            <person name="Wasmund K."/>
        </authorList>
    </citation>
    <scope>NUCLEOTIDE SEQUENCE [LARGE SCALE GENOMIC DNA]</scope>
    <source>
        <strain evidence="16">MAG AM4</strain>
    </source>
</reference>
<gene>
    <name evidence="13" type="primary">fabH</name>
    <name evidence="16" type="ORF">IFK94_16395</name>
</gene>
<dbReference type="Pfam" id="PF08541">
    <property type="entry name" value="ACP_syn_III_C"/>
    <property type="match status" value="1"/>
</dbReference>
<keyword evidence="6 13" id="KW-0808">Transferase</keyword>
<keyword evidence="8 13" id="KW-0443">Lipid metabolism</keyword>
<dbReference type="FunFam" id="3.40.47.10:FF:000004">
    <property type="entry name" value="3-oxoacyl-[acyl-carrier-protein] synthase 3"/>
    <property type="match status" value="1"/>
</dbReference>
<evidence type="ECO:0000256" key="10">
    <source>
        <dbReference type="ARBA" id="ARBA00023268"/>
    </source>
</evidence>
<dbReference type="SUPFAM" id="SSF53901">
    <property type="entry name" value="Thiolase-like"/>
    <property type="match status" value="1"/>
</dbReference>
<comment type="subcellular location">
    <subcellularLocation>
        <location evidence="13">Cytoplasm</location>
    </subcellularLocation>
</comment>
<feature type="active site" evidence="13">
    <location>
        <position position="244"/>
    </location>
</feature>
<dbReference type="PANTHER" id="PTHR34069">
    <property type="entry name" value="3-OXOACYL-[ACYL-CARRIER-PROTEIN] SYNTHASE 3"/>
    <property type="match status" value="1"/>
</dbReference>
<dbReference type="EMBL" id="JACXWD010000167">
    <property type="protein sequence ID" value="MBD3869700.1"/>
    <property type="molecule type" value="Genomic_DNA"/>
</dbReference>
<feature type="domain" description="Beta-ketoacyl-[acyl-carrier-protein] synthase III C-terminal" evidence="14">
    <location>
        <begin position="229"/>
        <end position="317"/>
    </location>
</feature>
<evidence type="ECO:0000256" key="9">
    <source>
        <dbReference type="ARBA" id="ARBA00023160"/>
    </source>
</evidence>
<keyword evidence="9 13" id="KW-0275">Fatty acid biosynthesis</keyword>
<evidence type="ECO:0000256" key="12">
    <source>
        <dbReference type="ARBA" id="ARBA00051096"/>
    </source>
</evidence>
<dbReference type="CDD" id="cd00830">
    <property type="entry name" value="KAS_III"/>
    <property type="match status" value="1"/>
</dbReference>
<dbReference type="GO" id="GO:0004315">
    <property type="term" value="F:3-oxoacyl-[acyl-carrier-protein] synthase activity"/>
    <property type="evidence" value="ECO:0007669"/>
    <property type="project" value="InterPro"/>
</dbReference>
<evidence type="ECO:0000256" key="7">
    <source>
        <dbReference type="ARBA" id="ARBA00022832"/>
    </source>
</evidence>
<dbReference type="GO" id="GO:0006633">
    <property type="term" value="P:fatty acid biosynthetic process"/>
    <property type="evidence" value="ECO:0007669"/>
    <property type="project" value="UniProtKB-UniRule"/>
</dbReference>
<dbReference type="PANTHER" id="PTHR34069:SF2">
    <property type="entry name" value="BETA-KETOACYL-[ACYL-CARRIER-PROTEIN] SYNTHASE III"/>
    <property type="match status" value="1"/>
</dbReference>
<comment type="catalytic activity">
    <reaction evidence="12">
        <text>malonyl-[ACP] + acetyl-CoA + H(+) = 3-oxobutanoyl-[ACP] + CO2 + CoA</text>
        <dbReference type="Rhea" id="RHEA:12080"/>
        <dbReference type="Rhea" id="RHEA-COMP:9623"/>
        <dbReference type="Rhea" id="RHEA-COMP:9625"/>
        <dbReference type="ChEBI" id="CHEBI:15378"/>
        <dbReference type="ChEBI" id="CHEBI:16526"/>
        <dbReference type="ChEBI" id="CHEBI:57287"/>
        <dbReference type="ChEBI" id="CHEBI:57288"/>
        <dbReference type="ChEBI" id="CHEBI:78449"/>
        <dbReference type="ChEBI" id="CHEBI:78450"/>
        <dbReference type="EC" id="2.3.1.180"/>
    </reaction>
    <physiologicalReaction direction="left-to-right" evidence="12">
        <dbReference type="Rhea" id="RHEA:12081"/>
    </physiologicalReaction>
</comment>
<evidence type="ECO:0000256" key="13">
    <source>
        <dbReference type="HAMAP-Rule" id="MF_01815"/>
    </source>
</evidence>
<comment type="function">
    <text evidence="13">Catalyzes the condensation reaction of fatty acid synthesis by the addition to an acyl acceptor of two carbons from malonyl-ACP. Catalyzes the first condensation reaction which initiates fatty acid synthesis and may therefore play a role in governing the total rate of fatty acid production. Possesses both acetoacetyl-ACP synthase and acetyl transacylase activities. Its substrate specificity determines the biosynthesis of branched-chain and/or straight-chain of fatty acids.</text>
</comment>
<dbReference type="GO" id="GO:0005737">
    <property type="term" value="C:cytoplasm"/>
    <property type="evidence" value="ECO:0007669"/>
    <property type="project" value="UniProtKB-SubCell"/>
</dbReference>
<dbReference type="GO" id="GO:0044550">
    <property type="term" value="P:secondary metabolite biosynthetic process"/>
    <property type="evidence" value="ECO:0007669"/>
    <property type="project" value="TreeGrafter"/>
</dbReference>
<feature type="region of interest" description="ACP-binding" evidence="13">
    <location>
        <begin position="245"/>
        <end position="249"/>
    </location>
</feature>
<evidence type="ECO:0000256" key="6">
    <source>
        <dbReference type="ARBA" id="ARBA00022679"/>
    </source>
</evidence>
<evidence type="ECO:0000313" key="17">
    <source>
        <dbReference type="Proteomes" id="UP000648239"/>
    </source>
</evidence>
<evidence type="ECO:0000256" key="2">
    <source>
        <dbReference type="ARBA" id="ARBA00008642"/>
    </source>
</evidence>
<dbReference type="NCBIfam" id="NF006829">
    <property type="entry name" value="PRK09352.1"/>
    <property type="match status" value="1"/>
</dbReference>
<evidence type="ECO:0000256" key="5">
    <source>
        <dbReference type="ARBA" id="ARBA00022516"/>
    </source>
</evidence>
<dbReference type="InterPro" id="IPR004655">
    <property type="entry name" value="FabH"/>
</dbReference>
<comment type="domain">
    <text evidence="13">The last Arg residue of the ACP-binding site is essential for the weak association between ACP/AcpP and FabH.</text>
</comment>
<dbReference type="UniPathway" id="UPA00094"/>
<evidence type="ECO:0000259" key="14">
    <source>
        <dbReference type="Pfam" id="PF08541"/>
    </source>
</evidence>
<comment type="caution">
    <text evidence="16">The sequence shown here is derived from an EMBL/GenBank/DDBJ whole genome shotgun (WGS) entry which is preliminary data.</text>
</comment>
<sequence>MSFPEKRLTNADLEKMVETNNEWIVERTGIKERRIVEKGTPASVHGAKAAQQAMEHAGITPMDVDLIIVPTVTPDMMFPATACLIQEMIGAKNAWGFDLEGACSGFIFALQNARAQIEAGHAKRVLVIGTEVMSSIVDYTDRNTCILFGDGSGAVVVERIDEARGGIIDAINRTDGTGARFLYMKGGGSLNPSTPETISEGMHYIRQEGRDVFKFAVKGMAGITAEIVEKNGLTGADVDLFVPHQANIRIIEAAQRRVGLEDSQVCITIDRFGNTTSASIPSALRVALDEGRLKEGSLVVLCAFGAGFTWGSTLLRWTAP</sequence>
<dbReference type="Pfam" id="PF08545">
    <property type="entry name" value="ACP_syn_III"/>
    <property type="match status" value="1"/>
</dbReference>
<evidence type="ECO:0000313" key="16">
    <source>
        <dbReference type="EMBL" id="MBD3869700.1"/>
    </source>
</evidence>
<comment type="subunit">
    <text evidence="13">Homodimer.</text>
</comment>
<dbReference type="EC" id="2.3.1.180" evidence="3 13"/>
<proteinExistence type="inferred from homology"/>
<evidence type="ECO:0000256" key="1">
    <source>
        <dbReference type="ARBA" id="ARBA00005194"/>
    </source>
</evidence>
<dbReference type="GO" id="GO:0033818">
    <property type="term" value="F:beta-ketoacyl-acyl-carrier-protein synthase III activity"/>
    <property type="evidence" value="ECO:0007669"/>
    <property type="project" value="UniProtKB-UniRule"/>
</dbReference>
<keyword evidence="5 13" id="KW-0444">Lipid biosynthesis</keyword>
<dbReference type="Gene3D" id="3.40.47.10">
    <property type="match status" value="1"/>
</dbReference>
<evidence type="ECO:0000256" key="11">
    <source>
        <dbReference type="ARBA" id="ARBA00023315"/>
    </source>
</evidence>
<dbReference type="NCBIfam" id="TIGR00747">
    <property type="entry name" value="fabH"/>
    <property type="match status" value="1"/>
</dbReference>
<keyword evidence="4 13" id="KW-0963">Cytoplasm</keyword>
<feature type="domain" description="Beta-ketoacyl-[acyl-carrier-protein] synthase III N-terminal" evidence="15">
    <location>
        <begin position="97"/>
        <end position="176"/>
    </location>
</feature>
<evidence type="ECO:0000256" key="4">
    <source>
        <dbReference type="ARBA" id="ARBA00022490"/>
    </source>
</evidence>
<dbReference type="InterPro" id="IPR013751">
    <property type="entry name" value="ACP_syn_III_N"/>
</dbReference>
<evidence type="ECO:0000256" key="8">
    <source>
        <dbReference type="ARBA" id="ARBA00023098"/>
    </source>
</evidence>
<dbReference type="Proteomes" id="UP000648239">
    <property type="component" value="Unassembled WGS sequence"/>
</dbReference>
<organism evidence="16 17">
    <name type="scientific">Candidatus Polarisedimenticola svalbardensis</name>
    <dbReference type="NCBI Taxonomy" id="2886004"/>
    <lineage>
        <taxon>Bacteria</taxon>
        <taxon>Pseudomonadati</taxon>
        <taxon>Acidobacteriota</taxon>
        <taxon>Candidatus Polarisedimenticolia</taxon>
        <taxon>Candidatus Polarisedimenticolales</taxon>
        <taxon>Candidatus Polarisedimenticolaceae</taxon>
        <taxon>Candidatus Polarisedimenticola</taxon>
    </lineage>
</organism>
<keyword evidence="10 13" id="KW-0511">Multifunctional enzyme</keyword>
<feature type="active site" evidence="13">
    <location>
        <position position="103"/>
    </location>
</feature>
<protein>
    <recommendedName>
        <fullName evidence="3 13">Beta-ketoacyl-[acyl-carrier-protein] synthase III</fullName>
        <shortName evidence="13">Beta-ketoacyl-ACP synthase III</shortName>
        <shortName evidence="13">KAS III</shortName>
        <ecNumber evidence="3 13">2.3.1.180</ecNumber>
    </recommendedName>
    <alternativeName>
        <fullName evidence="13">3-oxoacyl-[acyl-carrier-protein] synthase 3</fullName>
    </alternativeName>
    <alternativeName>
        <fullName evidence="13">3-oxoacyl-[acyl-carrier-protein] synthase III</fullName>
    </alternativeName>
</protein>
<accession>A0A8J6Y325</accession>
<dbReference type="InterPro" id="IPR016039">
    <property type="entry name" value="Thiolase-like"/>
</dbReference>
<comment type="pathway">
    <text evidence="1 13">Lipid metabolism; fatty acid biosynthesis.</text>
</comment>
<evidence type="ECO:0000259" key="15">
    <source>
        <dbReference type="Pfam" id="PF08545"/>
    </source>
</evidence>
<evidence type="ECO:0000256" key="3">
    <source>
        <dbReference type="ARBA" id="ARBA00012333"/>
    </source>
</evidence>
<dbReference type="HAMAP" id="MF_01815">
    <property type="entry name" value="FabH"/>
    <property type="match status" value="1"/>
</dbReference>
<name>A0A8J6Y325_9BACT</name>
<keyword evidence="7 13" id="KW-0276">Fatty acid metabolism</keyword>
<keyword evidence="11 13" id="KW-0012">Acyltransferase</keyword>